<dbReference type="OrthoDB" id="9804454at2"/>
<dbReference type="RefSeq" id="WP_097280657.1">
    <property type="nucleotide sequence ID" value="NZ_OCNJ01000008.1"/>
</dbReference>
<organism evidence="5 6">
    <name type="scientific">Caenispirillum bisanense</name>
    <dbReference type="NCBI Taxonomy" id="414052"/>
    <lineage>
        <taxon>Bacteria</taxon>
        <taxon>Pseudomonadati</taxon>
        <taxon>Pseudomonadota</taxon>
        <taxon>Alphaproteobacteria</taxon>
        <taxon>Rhodospirillales</taxon>
        <taxon>Novispirillaceae</taxon>
        <taxon>Caenispirillum</taxon>
    </lineage>
</organism>
<evidence type="ECO:0000259" key="4">
    <source>
        <dbReference type="Pfam" id="PF00724"/>
    </source>
</evidence>
<dbReference type="PANTHER" id="PTHR22893">
    <property type="entry name" value="NADH OXIDOREDUCTASE-RELATED"/>
    <property type="match status" value="1"/>
</dbReference>
<reference evidence="5 6" key="1">
    <citation type="submission" date="2017-09" db="EMBL/GenBank/DDBJ databases">
        <authorList>
            <person name="Ehlers B."/>
            <person name="Leendertz F.H."/>
        </authorList>
    </citation>
    <scope>NUCLEOTIDE SEQUENCE [LARGE SCALE GENOMIC DNA]</scope>
    <source>
        <strain evidence="5 6">USBA 140</strain>
    </source>
</reference>
<evidence type="ECO:0000313" key="5">
    <source>
        <dbReference type="EMBL" id="SOD98645.1"/>
    </source>
</evidence>
<evidence type="ECO:0000313" key="6">
    <source>
        <dbReference type="Proteomes" id="UP000219621"/>
    </source>
</evidence>
<dbReference type="InterPro" id="IPR013785">
    <property type="entry name" value="Aldolase_TIM"/>
</dbReference>
<dbReference type="SUPFAM" id="SSF51395">
    <property type="entry name" value="FMN-linked oxidoreductases"/>
    <property type="match status" value="1"/>
</dbReference>
<accession>A0A286GSX9</accession>
<dbReference type="InterPro" id="IPR045247">
    <property type="entry name" value="Oye-like"/>
</dbReference>
<dbReference type="Gene3D" id="3.20.20.70">
    <property type="entry name" value="Aldolase class I"/>
    <property type="match status" value="1"/>
</dbReference>
<sequence>MTDTSDILFRPHRMGAVTLLNRVAMAPMTRSRAAQPGDVPTELTAAYYAQRAGAGVIVSEGTQVSRVGQGYAFTPGIYSPEQTAGWKTVTDAVHARGGRIYAQLWHVGRVSHPLLHGAQPVAPSAVNGGGQAAFVVDDKGPRMEPSPVPRALSTDEVRAVVQEFAQAARNAKAAGFDGVELHGANGYLIEQFLRAESNRRTDAYGGNLENRLRFLAEVTEAVAGVFGADRVGVRISPFLPLNGIGAEEDAAELFLAVAKMLDGLGVAYLHTSEASPMEVPPGTDPVPQDFRSALRQAFRGTIMVAGGYDGARARAILETGLADVVAFGRPYISNPDLAERLARDLPWADADRSTFYGGGEQGYTDYPAHADAAE</sequence>
<evidence type="ECO:0000256" key="2">
    <source>
        <dbReference type="ARBA" id="ARBA00005979"/>
    </source>
</evidence>
<dbReference type="InterPro" id="IPR001155">
    <property type="entry name" value="OxRdtase_FMN_N"/>
</dbReference>
<dbReference type="EMBL" id="OCNJ01000008">
    <property type="protein sequence ID" value="SOD98645.1"/>
    <property type="molecule type" value="Genomic_DNA"/>
</dbReference>
<keyword evidence="6" id="KW-1185">Reference proteome</keyword>
<feature type="domain" description="NADH:flavin oxidoreductase/NADH oxidase N-terminal" evidence="4">
    <location>
        <begin position="8"/>
        <end position="346"/>
    </location>
</feature>
<comment type="cofactor">
    <cofactor evidence="1">
        <name>FMN</name>
        <dbReference type="ChEBI" id="CHEBI:58210"/>
    </cofactor>
</comment>
<dbReference type="Proteomes" id="UP000219621">
    <property type="component" value="Unassembled WGS sequence"/>
</dbReference>
<name>A0A286GSX9_9PROT</name>
<evidence type="ECO:0000256" key="1">
    <source>
        <dbReference type="ARBA" id="ARBA00001917"/>
    </source>
</evidence>
<dbReference type="GO" id="GO:0010181">
    <property type="term" value="F:FMN binding"/>
    <property type="evidence" value="ECO:0007669"/>
    <property type="project" value="InterPro"/>
</dbReference>
<dbReference type="PANTHER" id="PTHR22893:SF91">
    <property type="entry name" value="NADPH DEHYDROGENASE 2-RELATED"/>
    <property type="match status" value="1"/>
</dbReference>
<dbReference type="GO" id="GO:0005829">
    <property type="term" value="C:cytosol"/>
    <property type="evidence" value="ECO:0007669"/>
    <property type="project" value="TreeGrafter"/>
</dbReference>
<dbReference type="CDD" id="cd02933">
    <property type="entry name" value="OYE_like_FMN"/>
    <property type="match status" value="1"/>
</dbReference>
<dbReference type="FunFam" id="3.20.20.70:FF:000059">
    <property type="entry name" value="N-ethylmaleimide reductase, FMN-linked"/>
    <property type="match status" value="1"/>
</dbReference>
<gene>
    <name evidence="5" type="ORF">SAMN05421508_10837</name>
</gene>
<comment type="similarity">
    <text evidence="2">Belongs to the NADH:flavin oxidoreductase/NADH oxidase family.</text>
</comment>
<dbReference type="AlphaFoldDB" id="A0A286GSX9"/>
<proteinExistence type="inferred from homology"/>
<dbReference type="GO" id="GO:0016628">
    <property type="term" value="F:oxidoreductase activity, acting on the CH-CH group of donors, NAD or NADP as acceptor"/>
    <property type="evidence" value="ECO:0007669"/>
    <property type="project" value="UniProtKB-ARBA"/>
</dbReference>
<keyword evidence="3" id="KW-0560">Oxidoreductase</keyword>
<evidence type="ECO:0000256" key="3">
    <source>
        <dbReference type="ARBA" id="ARBA00023002"/>
    </source>
</evidence>
<dbReference type="Pfam" id="PF00724">
    <property type="entry name" value="Oxidored_FMN"/>
    <property type="match status" value="1"/>
</dbReference>
<protein>
    <submittedName>
        <fullName evidence="5">N-ethylmaleimide reductase</fullName>
    </submittedName>
</protein>